<evidence type="ECO:0008006" key="2">
    <source>
        <dbReference type="Google" id="ProtNLM"/>
    </source>
</evidence>
<protein>
    <recommendedName>
        <fullName evidence="2">Transposase</fullName>
    </recommendedName>
</protein>
<organism evidence="1">
    <name type="scientific">Synechococcus sp. SB0676_bin_10</name>
    <dbReference type="NCBI Taxonomy" id="2604869"/>
    <lineage>
        <taxon>Bacteria</taxon>
        <taxon>Bacillati</taxon>
        <taxon>Cyanobacteriota</taxon>
        <taxon>Cyanophyceae</taxon>
        <taxon>Synechococcales</taxon>
        <taxon>Synechococcaceae</taxon>
        <taxon>Synechococcus</taxon>
    </lineage>
</organism>
<proteinExistence type="predicted"/>
<gene>
    <name evidence="1" type="ORF">F4162_05385</name>
</gene>
<sequence length="62" mass="6767">MGKSPATGGQGPCHGPSQRLDVLHKLSTRLLRENQTVVLTEDLECVRDDQEPQTVPVSNKAK</sequence>
<accession>A0A6B1F9K6</accession>
<comment type="caution">
    <text evidence="1">The sequence shown here is derived from an EMBL/GenBank/DDBJ whole genome shotgun (WGS) entry which is preliminary data.</text>
</comment>
<dbReference type="AlphaFoldDB" id="A0A6B1F9K6"/>
<dbReference type="EMBL" id="VYDO01000177">
    <property type="protein sequence ID" value="MYG38415.1"/>
    <property type="molecule type" value="Genomic_DNA"/>
</dbReference>
<evidence type="ECO:0000313" key="1">
    <source>
        <dbReference type="EMBL" id="MYG38415.1"/>
    </source>
</evidence>
<reference evidence="1" key="1">
    <citation type="submission" date="2019-09" db="EMBL/GenBank/DDBJ databases">
        <title>Characterisation of the sponge microbiome using genome-centric metagenomics.</title>
        <authorList>
            <person name="Engelberts J.P."/>
            <person name="Robbins S.J."/>
            <person name="De Goeij J.M."/>
            <person name="Aranda M."/>
            <person name="Bell S.C."/>
            <person name="Webster N.S."/>
        </authorList>
    </citation>
    <scope>NUCLEOTIDE SEQUENCE</scope>
    <source>
        <strain evidence="1">SB0676_bin_10</strain>
    </source>
</reference>
<name>A0A6B1F9K6_9SYNE</name>